<dbReference type="Proteomes" id="UP000630149">
    <property type="component" value="Unassembled WGS sequence"/>
</dbReference>
<accession>A0A917JV68</accession>
<sequence>MQRTPPEFKFPQKNNEHQTQRSLIEFAAETQSSSPKTAGSGPIPILSSPLPQPACDKFFERRVNALRNAIKAESEARLPTSSQETQASSSLTEEGVTDMSKQARQSASPVAAEDTKEEASDMTKQAPQSASPVAAEEEDDDLIFPMDDIPKERGPGI</sequence>
<feature type="compositionally biased region" description="Polar residues" evidence="1">
    <location>
        <begin position="79"/>
        <end position="92"/>
    </location>
</feature>
<dbReference type="EMBL" id="BMOB01000006">
    <property type="protein sequence ID" value="GGI87554.1"/>
    <property type="molecule type" value="Genomic_DNA"/>
</dbReference>
<protein>
    <submittedName>
        <fullName evidence="2">Uncharacterized protein</fullName>
    </submittedName>
</protein>
<feature type="compositionally biased region" description="Polar residues" evidence="1">
    <location>
        <begin position="99"/>
        <end position="108"/>
    </location>
</feature>
<dbReference type="AlphaFoldDB" id="A0A917JV68"/>
<feature type="compositionally biased region" description="Low complexity" evidence="1">
    <location>
        <begin position="39"/>
        <end position="49"/>
    </location>
</feature>
<feature type="region of interest" description="Disordered" evidence="1">
    <location>
        <begin position="1"/>
        <end position="53"/>
    </location>
</feature>
<name>A0A917JV68_9GAMM</name>
<feature type="region of interest" description="Disordered" evidence="1">
    <location>
        <begin position="72"/>
        <end position="157"/>
    </location>
</feature>
<feature type="compositionally biased region" description="Basic and acidic residues" evidence="1">
    <location>
        <begin position="148"/>
        <end position="157"/>
    </location>
</feature>
<organism evidence="2 3">
    <name type="scientific">Legionella impletisoli</name>
    <dbReference type="NCBI Taxonomy" id="343510"/>
    <lineage>
        <taxon>Bacteria</taxon>
        <taxon>Pseudomonadati</taxon>
        <taxon>Pseudomonadota</taxon>
        <taxon>Gammaproteobacteria</taxon>
        <taxon>Legionellales</taxon>
        <taxon>Legionellaceae</taxon>
        <taxon>Legionella</taxon>
    </lineage>
</organism>
<keyword evidence="3" id="KW-1185">Reference proteome</keyword>
<reference evidence="2" key="1">
    <citation type="journal article" date="2014" name="Int. J. Syst. Evol. Microbiol.">
        <title>Complete genome sequence of Corynebacterium casei LMG S-19264T (=DSM 44701T), isolated from a smear-ripened cheese.</title>
        <authorList>
            <consortium name="US DOE Joint Genome Institute (JGI-PGF)"/>
            <person name="Walter F."/>
            <person name="Albersmeier A."/>
            <person name="Kalinowski J."/>
            <person name="Ruckert C."/>
        </authorList>
    </citation>
    <scope>NUCLEOTIDE SEQUENCE</scope>
    <source>
        <strain evidence="2">JCM 13919</strain>
    </source>
</reference>
<dbReference type="RefSeq" id="WP_131776885.1">
    <property type="nucleotide sequence ID" value="NZ_BMOB01000006.1"/>
</dbReference>
<reference evidence="2" key="2">
    <citation type="submission" date="2020-09" db="EMBL/GenBank/DDBJ databases">
        <authorList>
            <person name="Sun Q."/>
            <person name="Ohkuma M."/>
        </authorList>
    </citation>
    <scope>NUCLEOTIDE SEQUENCE</scope>
    <source>
        <strain evidence="2">JCM 13919</strain>
    </source>
</reference>
<proteinExistence type="predicted"/>
<evidence type="ECO:0000256" key="1">
    <source>
        <dbReference type="SAM" id="MobiDB-lite"/>
    </source>
</evidence>
<evidence type="ECO:0000313" key="2">
    <source>
        <dbReference type="EMBL" id="GGI87554.1"/>
    </source>
</evidence>
<feature type="compositionally biased region" description="Polar residues" evidence="1">
    <location>
        <begin position="122"/>
        <end position="131"/>
    </location>
</feature>
<comment type="caution">
    <text evidence="2">The sequence shown here is derived from an EMBL/GenBank/DDBJ whole genome shotgun (WGS) entry which is preliminary data.</text>
</comment>
<evidence type="ECO:0000313" key="3">
    <source>
        <dbReference type="Proteomes" id="UP000630149"/>
    </source>
</evidence>
<gene>
    <name evidence="2" type="ORF">GCM10007966_15380</name>
</gene>